<dbReference type="SUPFAM" id="SSF51182">
    <property type="entry name" value="RmlC-like cupins"/>
    <property type="match status" value="1"/>
</dbReference>
<gene>
    <name evidence="2" type="ORF">MNBD_GAMMA05-1807</name>
</gene>
<reference evidence="2" key="1">
    <citation type="submission" date="2018-06" db="EMBL/GenBank/DDBJ databases">
        <authorList>
            <person name="Zhirakovskaya E."/>
        </authorList>
    </citation>
    <scope>NUCLEOTIDE SEQUENCE</scope>
</reference>
<sequence length="91" mass="10754">MSSITIEHHVTPAKLDVLYVDDWPVWTKEISEFDWTYDKTETCYIVEGKAVVTPENEEPVTIQEGDMVFFPKGMKCVWKILEPIEKHYRFD</sequence>
<dbReference type="InterPro" id="IPR008579">
    <property type="entry name" value="UGlyAH_Cupin_dom"/>
</dbReference>
<accession>A0A3B0XE00</accession>
<dbReference type="Gene3D" id="2.60.120.10">
    <property type="entry name" value="Jelly Rolls"/>
    <property type="match status" value="1"/>
</dbReference>
<dbReference type="InterPro" id="IPR014710">
    <property type="entry name" value="RmlC-like_jellyroll"/>
</dbReference>
<dbReference type="Pfam" id="PF05899">
    <property type="entry name" value="Cupin_3"/>
    <property type="match status" value="1"/>
</dbReference>
<dbReference type="AlphaFoldDB" id="A0A3B0XE00"/>
<name>A0A3B0XE00_9ZZZZ</name>
<dbReference type="EMBL" id="UOFE01000044">
    <property type="protein sequence ID" value="VAW54836.1"/>
    <property type="molecule type" value="Genomic_DNA"/>
</dbReference>
<proteinExistence type="predicted"/>
<evidence type="ECO:0000313" key="2">
    <source>
        <dbReference type="EMBL" id="VAW54836.1"/>
    </source>
</evidence>
<dbReference type="PANTHER" id="PTHR33271:SF22">
    <property type="entry name" value="OS04G0445200 PROTEIN"/>
    <property type="match status" value="1"/>
</dbReference>
<dbReference type="InterPro" id="IPR011051">
    <property type="entry name" value="RmlC_Cupin_sf"/>
</dbReference>
<organism evidence="2">
    <name type="scientific">hydrothermal vent metagenome</name>
    <dbReference type="NCBI Taxonomy" id="652676"/>
    <lineage>
        <taxon>unclassified sequences</taxon>
        <taxon>metagenomes</taxon>
        <taxon>ecological metagenomes</taxon>
    </lineage>
</organism>
<protein>
    <recommendedName>
        <fullName evidence="1">(S)-ureidoglycine aminohydrolase cupin domain-containing protein</fullName>
    </recommendedName>
</protein>
<feature type="domain" description="(S)-ureidoglycine aminohydrolase cupin" evidence="1">
    <location>
        <begin position="20"/>
        <end position="88"/>
    </location>
</feature>
<dbReference type="CDD" id="cd02227">
    <property type="entry name" value="cupin_TM1112-like"/>
    <property type="match status" value="1"/>
</dbReference>
<evidence type="ECO:0000259" key="1">
    <source>
        <dbReference type="Pfam" id="PF05899"/>
    </source>
</evidence>
<dbReference type="PANTHER" id="PTHR33271">
    <property type="entry name" value="OS04G0445200 PROTEIN"/>
    <property type="match status" value="1"/>
</dbReference>